<proteinExistence type="predicted"/>
<comment type="caution">
    <text evidence="2">The sequence shown here is derived from an EMBL/GenBank/DDBJ whole genome shotgun (WGS) entry which is preliminary data.</text>
</comment>
<dbReference type="Gene3D" id="1.10.10.10">
    <property type="entry name" value="Winged helix-like DNA-binding domain superfamily/Winged helix DNA-binding domain"/>
    <property type="match status" value="1"/>
</dbReference>
<feature type="domain" description="HTH marR-type" evidence="1">
    <location>
        <begin position="17"/>
        <end position="149"/>
    </location>
</feature>
<gene>
    <name evidence="2" type="ORF">ACFSMZ_12150</name>
</gene>
<dbReference type="PANTHER" id="PTHR33164:SF43">
    <property type="entry name" value="HTH-TYPE TRANSCRIPTIONAL REPRESSOR YETL"/>
    <property type="match status" value="1"/>
</dbReference>
<dbReference type="SUPFAM" id="SSF46785">
    <property type="entry name" value="Winged helix' DNA-binding domain"/>
    <property type="match status" value="1"/>
</dbReference>
<dbReference type="RefSeq" id="WP_345099332.1">
    <property type="nucleotide sequence ID" value="NZ_BAABGS010000053.1"/>
</dbReference>
<dbReference type="InterPro" id="IPR000835">
    <property type="entry name" value="HTH_MarR-typ"/>
</dbReference>
<accession>A0ABW5DLS6</accession>
<dbReference type="InterPro" id="IPR036388">
    <property type="entry name" value="WH-like_DNA-bd_sf"/>
</dbReference>
<dbReference type="Proteomes" id="UP001597373">
    <property type="component" value="Unassembled WGS sequence"/>
</dbReference>
<dbReference type="SMART" id="SM00347">
    <property type="entry name" value="HTH_MARR"/>
    <property type="match status" value="1"/>
</dbReference>
<dbReference type="PROSITE" id="PS50995">
    <property type="entry name" value="HTH_MARR_2"/>
    <property type="match status" value="1"/>
</dbReference>
<evidence type="ECO:0000313" key="3">
    <source>
        <dbReference type="Proteomes" id="UP001597373"/>
    </source>
</evidence>
<dbReference type="EMBL" id="JBHUIR010000044">
    <property type="protein sequence ID" value="MFD2260511.1"/>
    <property type="molecule type" value="Genomic_DNA"/>
</dbReference>
<name>A0ABW5DLS6_9HYPH</name>
<organism evidence="2 3">
    <name type="scientific">Chelativorans composti</name>
    <dbReference type="NCBI Taxonomy" id="768533"/>
    <lineage>
        <taxon>Bacteria</taxon>
        <taxon>Pseudomonadati</taxon>
        <taxon>Pseudomonadota</taxon>
        <taxon>Alphaproteobacteria</taxon>
        <taxon>Hyphomicrobiales</taxon>
        <taxon>Phyllobacteriaceae</taxon>
        <taxon>Chelativorans</taxon>
    </lineage>
</organism>
<dbReference type="PRINTS" id="PR00598">
    <property type="entry name" value="HTHMARR"/>
</dbReference>
<dbReference type="PANTHER" id="PTHR33164">
    <property type="entry name" value="TRANSCRIPTIONAL REGULATOR, MARR FAMILY"/>
    <property type="match status" value="1"/>
</dbReference>
<dbReference type="Pfam" id="PF12802">
    <property type="entry name" value="MarR_2"/>
    <property type="match status" value="1"/>
</dbReference>
<evidence type="ECO:0000313" key="2">
    <source>
        <dbReference type="EMBL" id="MFD2260511.1"/>
    </source>
</evidence>
<reference evidence="3" key="1">
    <citation type="journal article" date="2019" name="Int. J. Syst. Evol. Microbiol.">
        <title>The Global Catalogue of Microorganisms (GCM) 10K type strain sequencing project: providing services to taxonomists for standard genome sequencing and annotation.</title>
        <authorList>
            <consortium name="The Broad Institute Genomics Platform"/>
            <consortium name="The Broad Institute Genome Sequencing Center for Infectious Disease"/>
            <person name="Wu L."/>
            <person name="Ma J."/>
        </authorList>
    </citation>
    <scope>NUCLEOTIDE SEQUENCE [LARGE SCALE GENOMIC DNA]</scope>
    <source>
        <strain evidence="3">KCTC 23707</strain>
    </source>
</reference>
<evidence type="ECO:0000259" key="1">
    <source>
        <dbReference type="PROSITE" id="PS50995"/>
    </source>
</evidence>
<dbReference type="InterPro" id="IPR036390">
    <property type="entry name" value="WH_DNA-bd_sf"/>
</dbReference>
<dbReference type="InterPro" id="IPR039422">
    <property type="entry name" value="MarR/SlyA-like"/>
</dbReference>
<keyword evidence="3" id="KW-1185">Reference proteome</keyword>
<protein>
    <submittedName>
        <fullName evidence="2">MarR family winged helix-turn-helix transcriptional regulator</fullName>
    </submittedName>
</protein>
<sequence length="155" mass="17250">MDCLDAETDTVQLGRLAGDLGFLLRLAQVKVYERYFRELGEQRVNPGEFSVLWAIALNPGIRQSALCQRLIIKRSHMAKLAKSLEERGLVTRSVPDDDRRGVELTVTSKGQALVDDIADWFFAFEDRLGSGLTAAERGRLVQLLLKFIATENGAA</sequence>